<dbReference type="GO" id="GO:0003677">
    <property type="term" value="F:DNA binding"/>
    <property type="evidence" value="ECO:0007669"/>
    <property type="project" value="InterPro"/>
</dbReference>
<dbReference type="SUPFAM" id="SSF109709">
    <property type="entry name" value="KorB DNA-binding domain-like"/>
    <property type="match status" value="1"/>
</dbReference>
<evidence type="ECO:0000313" key="4">
    <source>
        <dbReference type="Proteomes" id="UP000199569"/>
    </source>
</evidence>
<dbReference type="InterPro" id="IPR004437">
    <property type="entry name" value="ParB/RepB/Spo0J"/>
</dbReference>
<evidence type="ECO:0000259" key="2">
    <source>
        <dbReference type="SMART" id="SM00470"/>
    </source>
</evidence>
<dbReference type="InterPro" id="IPR050336">
    <property type="entry name" value="Chromosome_partition/occlusion"/>
</dbReference>
<dbReference type="PANTHER" id="PTHR33375:SF1">
    <property type="entry name" value="CHROMOSOME-PARTITIONING PROTEIN PARB-RELATED"/>
    <property type="match status" value="1"/>
</dbReference>
<sequence length="354" mass="38434">MARKNLLANIAGPDVPDVEFPSKPALTAADTQQVKAADLPGSMPQRPPAAPTITKTGAFGTLGKSLATIASQADRARDIEEKLSAGFAVVELDPDTIDPAFISDRLGTQPEQDADLKQRIAEDGQLVPILVRPHPDNKGRYQVAYGHRRLRAVKALGRKVRAVVRELTDTQLVIAQGQENSARADLSYIEKCLFASALEKTGYSRDVIMSALSVDKAALSRMISLANKVPQEIAKAIGSAPGIGRVRWDELAEALQSDAALERARTAIQSFPFETAEGDQRFEVLVEAVKEKRASPKPPEVWHTPDGKAIAKISTAPGRTTLVLNDRLEPDFGQFIAGRLEALYKEFKKTRRGV</sequence>
<gene>
    <name evidence="3" type="ORF">SAMN02927923_03270</name>
</gene>
<dbReference type="SUPFAM" id="SSF110849">
    <property type="entry name" value="ParB/Sulfiredoxin"/>
    <property type="match status" value="1"/>
</dbReference>
<dbReference type="Gene3D" id="3.90.1530.30">
    <property type="match status" value="1"/>
</dbReference>
<keyword evidence="4" id="KW-1185">Reference proteome</keyword>
<comment type="similarity">
    <text evidence="1">Belongs to the ParB family.</text>
</comment>
<dbReference type="InterPro" id="IPR003115">
    <property type="entry name" value="ParB_N"/>
</dbReference>
<dbReference type="InterPro" id="IPR011111">
    <property type="entry name" value="Plasmid_RepB"/>
</dbReference>
<dbReference type="GO" id="GO:0005694">
    <property type="term" value="C:chromosome"/>
    <property type="evidence" value="ECO:0007669"/>
    <property type="project" value="TreeGrafter"/>
</dbReference>
<dbReference type="PANTHER" id="PTHR33375">
    <property type="entry name" value="CHROMOSOME-PARTITIONING PROTEIN PARB-RELATED"/>
    <property type="match status" value="1"/>
</dbReference>
<accession>A0A1G5KFM6</accession>
<dbReference type="Gene3D" id="1.10.10.2830">
    <property type="match status" value="1"/>
</dbReference>
<evidence type="ECO:0000313" key="3">
    <source>
        <dbReference type="EMBL" id="SCY99041.1"/>
    </source>
</evidence>
<dbReference type="SMART" id="SM00470">
    <property type="entry name" value="ParB"/>
    <property type="match status" value="1"/>
</dbReference>
<organism evidence="3 4">
    <name type="scientific">Microvirga guangxiensis</name>
    <dbReference type="NCBI Taxonomy" id="549386"/>
    <lineage>
        <taxon>Bacteria</taxon>
        <taxon>Pseudomonadati</taxon>
        <taxon>Pseudomonadota</taxon>
        <taxon>Alphaproteobacteria</taxon>
        <taxon>Hyphomicrobiales</taxon>
        <taxon>Methylobacteriaceae</taxon>
        <taxon>Microvirga</taxon>
    </lineage>
</organism>
<name>A0A1G5KFM6_9HYPH</name>
<evidence type="ECO:0000256" key="1">
    <source>
        <dbReference type="ARBA" id="ARBA00006295"/>
    </source>
</evidence>
<feature type="domain" description="ParB-like N-terminal" evidence="2">
    <location>
        <begin position="90"/>
        <end position="181"/>
    </location>
</feature>
<dbReference type="RefSeq" id="WP_091136858.1">
    <property type="nucleotide sequence ID" value="NZ_FMVJ01000009.1"/>
</dbReference>
<dbReference type="EMBL" id="FMVJ01000009">
    <property type="protein sequence ID" value="SCY99041.1"/>
    <property type="molecule type" value="Genomic_DNA"/>
</dbReference>
<dbReference type="InterPro" id="IPR017819">
    <property type="entry name" value="Plasmid_partition_RepB"/>
</dbReference>
<dbReference type="OrthoDB" id="7908920at2"/>
<dbReference type="CDD" id="cd16405">
    <property type="entry name" value="RepB_like_N"/>
    <property type="match status" value="1"/>
</dbReference>
<dbReference type="Pfam" id="PF07506">
    <property type="entry name" value="RepB"/>
    <property type="match status" value="1"/>
</dbReference>
<dbReference type="GO" id="GO:0007059">
    <property type="term" value="P:chromosome segregation"/>
    <property type="evidence" value="ECO:0007669"/>
    <property type="project" value="TreeGrafter"/>
</dbReference>
<reference evidence="3 4" key="1">
    <citation type="submission" date="2016-10" db="EMBL/GenBank/DDBJ databases">
        <authorList>
            <person name="de Groot N.N."/>
        </authorList>
    </citation>
    <scope>NUCLEOTIDE SEQUENCE [LARGE SCALE GENOMIC DNA]</scope>
    <source>
        <strain evidence="3 4">CGMCC 1.7666</strain>
    </source>
</reference>
<dbReference type="InterPro" id="IPR037972">
    <property type="entry name" value="RepB_N"/>
</dbReference>
<dbReference type="InterPro" id="IPR036086">
    <property type="entry name" value="ParB/Sulfiredoxin_sf"/>
</dbReference>
<dbReference type="NCBIfam" id="TIGR03454">
    <property type="entry name" value="partition_RepB"/>
    <property type="match status" value="1"/>
</dbReference>
<dbReference type="STRING" id="549386.SAMN02927923_03270"/>
<protein>
    <submittedName>
        <fullName evidence="3">Chromosome partitioning protein, ParB family</fullName>
    </submittedName>
</protein>
<dbReference type="Proteomes" id="UP000199569">
    <property type="component" value="Unassembled WGS sequence"/>
</dbReference>
<dbReference type="NCBIfam" id="TIGR00180">
    <property type="entry name" value="parB_part"/>
    <property type="match status" value="1"/>
</dbReference>
<dbReference type="AlphaFoldDB" id="A0A1G5KFM6"/>
<proteinExistence type="inferred from homology"/>
<dbReference type="Pfam" id="PF02195">
    <property type="entry name" value="ParB_N"/>
    <property type="match status" value="1"/>
</dbReference>